<sequence length="290" mass="32288">MTSPEFDKDQKRNSLENAIWNDPALLEALTKVAEKVPSEEAADIRSSVPQSGWKWFAVAAATLLLSFSSWWFSNADKLKNEVVVSKAQHFDASGPKDVNLSDGTLVNLNRHAKLQFKESGAQRMATLSEGEAYFEVKRDENRPFTVFTGNATVQVLGTAFNIDKTLVGTQVDVFHGKVSVSTQQGNKRVELTKGMRAFVTLNDIEVTAFSASQPDWQMGWLELDDVSIQDAIFQLNRYSDIPVVLTRVDPSIRVSGRFKANDVLGTTQLIAELHQLNVRKFPDSIALEPR</sequence>
<dbReference type="PANTHER" id="PTHR30273">
    <property type="entry name" value="PERIPLASMIC SIGNAL SENSOR AND SIGMA FACTOR ACTIVATOR FECR-RELATED"/>
    <property type="match status" value="1"/>
</dbReference>
<keyword evidence="3" id="KW-1185">Reference proteome</keyword>
<evidence type="ECO:0000259" key="1">
    <source>
        <dbReference type="Pfam" id="PF04773"/>
    </source>
</evidence>
<proteinExistence type="predicted"/>
<dbReference type="RefSeq" id="WP_208844248.1">
    <property type="nucleotide sequence ID" value="NZ_CP072133.1"/>
</dbReference>
<dbReference type="Proteomes" id="UP000664904">
    <property type="component" value="Chromosome"/>
</dbReference>
<accession>A0A975HM13</accession>
<dbReference type="Gene3D" id="2.60.120.1440">
    <property type="match status" value="1"/>
</dbReference>
<protein>
    <submittedName>
        <fullName evidence="2">FecR domain-containing protein</fullName>
    </submittedName>
</protein>
<dbReference type="PANTHER" id="PTHR30273:SF2">
    <property type="entry name" value="PROTEIN FECR"/>
    <property type="match status" value="1"/>
</dbReference>
<dbReference type="Pfam" id="PF04773">
    <property type="entry name" value="FecR"/>
    <property type="match status" value="1"/>
</dbReference>
<evidence type="ECO:0000313" key="2">
    <source>
        <dbReference type="EMBL" id="QTH72624.1"/>
    </source>
</evidence>
<name>A0A975HM13_9GAMM</name>
<organism evidence="2 3">
    <name type="scientific">Pseudoalteromonas xiamenensis</name>
    <dbReference type="NCBI Taxonomy" id="882626"/>
    <lineage>
        <taxon>Bacteria</taxon>
        <taxon>Pseudomonadati</taxon>
        <taxon>Pseudomonadota</taxon>
        <taxon>Gammaproteobacteria</taxon>
        <taxon>Alteromonadales</taxon>
        <taxon>Pseudoalteromonadaceae</taxon>
        <taxon>Pseudoalteromonas</taxon>
    </lineage>
</organism>
<gene>
    <name evidence="2" type="ORF">J5O05_07485</name>
</gene>
<feature type="domain" description="FecR protein" evidence="1">
    <location>
        <begin position="96"/>
        <end position="178"/>
    </location>
</feature>
<dbReference type="EMBL" id="CP072133">
    <property type="protein sequence ID" value="QTH72624.1"/>
    <property type="molecule type" value="Genomic_DNA"/>
</dbReference>
<dbReference type="AlphaFoldDB" id="A0A975HM13"/>
<dbReference type="InterPro" id="IPR006860">
    <property type="entry name" value="FecR"/>
</dbReference>
<dbReference type="GO" id="GO:0016989">
    <property type="term" value="F:sigma factor antagonist activity"/>
    <property type="evidence" value="ECO:0007669"/>
    <property type="project" value="TreeGrafter"/>
</dbReference>
<reference evidence="2" key="1">
    <citation type="submission" date="2021-03" db="EMBL/GenBank/DDBJ databases">
        <title>Complete Genome of Pseudoalteromonas xiamenensis STKMTI.2, a new potential marine bacterium producing anti-Vibrio compounds.</title>
        <authorList>
            <person name="Handayani D.P."/>
            <person name="Isnansetyo A."/>
            <person name="Istiqomah I."/>
            <person name="Jumina J."/>
        </authorList>
    </citation>
    <scope>NUCLEOTIDE SEQUENCE</scope>
    <source>
        <strain evidence="2">STKMTI.2</strain>
    </source>
</reference>
<dbReference type="InterPro" id="IPR012373">
    <property type="entry name" value="Ferrdict_sens_TM"/>
</dbReference>
<evidence type="ECO:0000313" key="3">
    <source>
        <dbReference type="Proteomes" id="UP000664904"/>
    </source>
</evidence>
<dbReference type="KEGG" id="pxi:J5O05_07485"/>
<dbReference type="PIRSF" id="PIRSF018266">
    <property type="entry name" value="FecR"/>
    <property type="match status" value="1"/>
</dbReference>